<evidence type="ECO:0000256" key="1">
    <source>
        <dbReference type="SAM" id="Phobius"/>
    </source>
</evidence>
<dbReference type="Pfam" id="PF04773">
    <property type="entry name" value="FecR"/>
    <property type="match status" value="1"/>
</dbReference>
<sequence length="346" mass="37953">MNPKQQSTARLEQASLWWLRLREDDVRPEEISEWLAWCQQDSANLEAFEKIEGLGVRLGALDEDQRNQVSREVLEPLPSVPVAPATARTVARGRRRWPLWTAAAAVVVLAVSFVVLAPRMAPPSAVEPVMSYETVKAQTRDVTLSDGSQVAIGADTRVDVQYSSDRRRLSLGDGEAYFQVAHNPQRPFVVQVGELRVTAVGTAFNIRKTGGRVEVVVTKGIVDVAGAGVADGSTQAGDGGIRVPAGRLVVSEDQRLTVTPADSEAAIAWRHGSQRFVDENLGVVVANLNRYSHDEVVIDDPRIKSLRYTGTVLEGHEHEWLAAIEKVFPVVVQHQDGRVVLKHRDA</sequence>
<dbReference type="EMBL" id="JAAVXB010000010">
    <property type="protein sequence ID" value="NKF23878.1"/>
    <property type="molecule type" value="Genomic_DNA"/>
</dbReference>
<dbReference type="InterPro" id="IPR032623">
    <property type="entry name" value="FecR_N"/>
</dbReference>
<dbReference type="AlphaFoldDB" id="A0A969WC76"/>
<name>A0A969WC76_9GAMM</name>
<dbReference type="GO" id="GO:0016989">
    <property type="term" value="F:sigma factor antagonist activity"/>
    <property type="evidence" value="ECO:0007669"/>
    <property type="project" value="TreeGrafter"/>
</dbReference>
<proteinExistence type="predicted"/>
<feature type="transmembrane region" description="Helical" evidence="1">
    <location>
        <begin position="97"/>
        <end position="117"/>
    </location>
</feature>
<dbReference type="InterPro" id="IPR012373">
    <property type="entry name" value="Ferrdict_sens_TM"/>
</dbReference>
<organism evidence="4 5">
    <name type="scientific">Solimonas marina</name>
    <dbReference type="NCBI Taxonomy" id="2714601"/>
    <lineage>
        <taxon>Bacteria</taxon>
        <taxon>Pseudomonadati</taxon>
        <taxon>Pseudomonadota</taxon>
        <taxon>Gammaproteobacteria</taxon>
        <taxon>Nevskiales</taxon>
        <taxon>Nevskiaceae</taxon>
        <taxon>Solimonas</taxon>
    </lineage>
</organism>
<feature type="domain" description="FecR N-terminal" evidence="3">
    <location>
        <begin position="12"/>
        <end position="53"/>
    </location>
</feature>
<gene>
    <name evidence="4" type="ORF">G7Y82_16310</name>
</gene>
<keyword evidence="1" id="KW-1133">Transmembrane helix</keyword>
<dbReference type="Gene3D" id="2.60.120.1440">
    <property type="match status" value="1"/>
</dbReference>
<dbReference type="PIRSF" id="PIRSF018266">
    <property type="entry name" value="FecR"/>
    <property type="match status" value="1"/>
</dbReference>
<evidence type="ECO:0000259" key="2">
    <source>
        <dbReference type="Pfam" id="PF04773"/>
    </source>
</evidence>
<dbReference type="Gene3D" id="3.55.50.30">
    <property type="match status" value="1"/>
</dbReference>
<dbReference type="PANTHER" id="PTHR30273">
    <property type="entry name" value="PERIPLASMIC SIGNAL SENSOR AND SIGMA FACTOR ACTIVATOR FECR-RELATED"/>
    <property type="match status" value="1"/>
</dbReference>
<feature type="domain" description="FecR protein" evidence="2">
    <location>
        <begin position="132"/>
        <end position="222"/>
    </location>
</feature>
<protein>
    <submittedName>
        <fullName evidence="4">DUF4880 domain-containing protein</fullName>
    </submittedName>
</protein>
<dbReference type="Proteomes" id="UP000653472">
    <property type="component" value="Unassembled WGS sequence"/>
</dbReference>
<reference evidence="4" key="1">
    <citation type="submission" date="2020-03" db="EMBL/GenBank/DDBJ databases">
        <title>Solimonas marina sp. nov., isolated from deep seawater of the Pacific Ocean.</title>
        <authorList>
            <person name="Liu X."/>
            <person name="Lai Q."/>
            <person name="Sun F."/>
            <person name="Gai Y."/>
            <person name="Li G."/>
            <person name="Shao Z."/>
        </authorList>
    </citation>
    <scope>NUCLEOTIDE SEQUENCE</scope>
    <source>
        <strain evidence="4">C16B3</strain>
    </source>
</reference>
<accession>A0A969WC76</accession>
<keyword evidence="1" id="KW-0472">Membrane</keyword>
<dbReference type="InterPro" id="IPR006860">
    <property type="entry name" value="FecR"/>
</dbReference>
<evidence type="ECO:0000313" key="5">
    <source>
        <dbReference type="Proteomes" id="UP000653472"/>
    </source>
</evidence>
<keyword evidence="1" id="KW-0812">Transmembrane</keyword>
<evidence type="ECO:0000313" key="4">
    <source>
        <dbReference type="EMBL" id="NKF23878.1"/>
    </source>
</evidence>
<dbReference type="RefSeq" id="WP_168149199.1">
    <property type="nucleotide sequence ID" value="NZ_JAAVXB010000010.1"/>
</dbReference>
<comment type="caution">
    <text evidence="4">The sequence shown here is derived from an EMBL/GenBank/DDBJ whole genome shotgun (WGS) entry which is preliminary data.</text>
</comment>
<keyword evidence="5" id="KW-1185">Reference proteome</keyword>
<evidence type="ECO:0000259" key="3">
    <source>
        <dbReference type="Pfam" id="PF16220"/>
    </source>
</evidence>
<dbReference type="Pfam" id="PF16220">
    <property type="entry name" value="DUF4880"/>
    <property type="match status" value="1"/>
</dbReference>
<dbReference type="PANTHER" id="PTHR30273:SF2">
    <property type="entry name" value="PROTEIN FECR"/>
    <property type="match status" value="1"/>
</dbReference>